<dbReference type="Pfam" id="PF00072">
    <property type="entry name" value="Response_reg"/>
    <property type="match status" value="1"/>
</dbReference>
<evidence type="ECO:0000256" key="7">
    <source>
        <dbReference type="ARBA" id="ARBA00024867"/>
    </source>
</evidence>
<feature type="domain" description="Response regulatory" evidence="10">
    <location>
        <begin position="5"/>
        <end position="119"/>
    </location>
</feature>
<dbReference type="PANTHER" id="PTHR48111">
    <property type="entry name" value="REGULATOR OF RPOS"/>
    <property type="match status" value="1"/>
</dbReference>
<dbReference type="InterPro" id="IPR011006">
    <property type="entry name" value="CheY-like_superfamily"/>
</dbReference>
<dbReference type="InterPro" id="IPR001789">
    <property type="entry name" value="Sig_transdc_resp-reg_receiver"/>
</dbReference>
<sequence>MEQTKILIVEDEEPIRKLICKILANENMMVFQAENGRQALEMINKYNFNLIILDILMDDISGYEVAEEIRKHNLQIPIIFLSGKNQDEDIIKGLDLGADSYITKPFSPTVLFAKVKSQLKRHKEISQNDIPSNLIINGCFKFDLKSYKFYKEEVEIKLSSKETKLIKFFMEHPNQVYSKQELYQQVWQDNSSDDNSIMVYIKYLRDKIEKVPSKPKFIKTVWGIGYQFTAN</sequence>
<evidence type="ECO:0000256" key="9">
    <source>
        <dbReference type="PROSITE-ProRule" id="PRU01091"/>
    </source>
</evidence>
<evidence type="ECO:0000256" key="8">
    <source>
        <dbReference type="PROSITE-ProRule" id="PRU00169"/>
    </source>
</evidence>
<feature type="DNA-binding region" description="OmpR/PhoB-type" evidence="9">
    <location>
        <begin position="132"/>
        <end position="230"/>
    </location>
</feature>
<dbReference type="CDD" id="cd00383">
    <property type="entry name" value="trans_reg_C"/>
    <property type="match status" value="1"/>
</dbReference>
<dbReference type="InterPro" id="IPR036388">
    <property type="entry name" value="WH-like_DNA-bd_sf"/>
</dbReference>
<dbReference type="Proteomes" id="UP001623591">
    <property type="component" value="Unassembled WGS sequence"/>
</dbReference>
<dbReference type="PROSITE" id="PS51755">
    <property type="entry name" value="OMPR_PHOB"/>
    <property type="match status" value="1"/>
</dbReference>
<evidence type="ECO:0000256" key="2">
    <source>
        <dbReference type="ARBA" id="ARBA00022553"/>
    </source>
</evidence>
<keyword evidence="5 9" id="KW-0238">DNA-binding</keyword>
<gene>
    <name evidence="12" type="ORF">ACJDUG_09715</name>
</gene>
<evidence type="ECO:0000256" key="6">
    <source>
        <dbReference type="ARBA" id="ARBA00023163"/>
    </source>
</evidence>
<evidence type="ECO:0000256" key="3">
    <source>
        <dbReference type="ARBA" id="ARBA00023012"/>
    </source>
</evidence>
<keyword evidence="13" id="KW-1185">Reference proteome</keyword>
<dbReference type="PROSITE" id="PS50110">
    <property type="entry name" value="RESPONSE_REGULATORY"/>
    <property type="match status" value="1"/>
</dbReference>
<comment type="caution">
    <text evidence="12">The sequence shown here is derived from an EMBL/GenBank/DDBJ whole genome shotgun (WGS) entry which is preliminary data.</text>
</comment>
<dbReference type="SUPFAM" id="SSF52172">
    <property type="entry name" value="CheY-like"/>
    <property type="match status" value="1"/>
</dbReference>
<keyword evidence="3" id="KW-0902">Two-component regulatory system</keyword>
<dbReference type="InterPro" id="IPR039420">
    <property type="entry name" value="WalR-like"/>
</dbReference>
<dbReference type="Gene3D" id="1.10.10.10">
    <property type="entry name" value="Winged helix-like DNA-binding domain superfamily/Winged helix DNA-binding domain"/>
    <property type="match status" value="1"/>
</dbReference>
<keyword evidence="6" id="KW-0804">Transcription</keyword>
<accession>A0ABW8T6I1</accession>
<reference evidence="12 13" key="1">
    <citation type="submission" date="2024-11" db="EMBL/GenBank/DDBJ databases">
        <authorList>
            <person name="Heng Y.C."/>
            <person name="Lim A.C.H."/>
            <person name="Lee J.K.Y."/>
            <person name="Kittelmann S."/>
        </authorList>
    </citation>
    <scope>NUCLEOTIDE SEQUENCE [LARGE SCALE GENOMIC DNA]</scope>
    <source>
        <strain evidence="12 13">WILCCON 0185</strain>
    </source>
</reference>
<evidence type="ECO:0000256" key="4">
    <source>
        <dbReference type="ARBA" id="ARBA00023015"/>
    </source>
</evidence>
<evidence type="ECO:0000259" key="11">
    <source>
        <dbReference type="PROSITE" id="PS51755"/>
    </source>
</evidence>
<evidence type="ECO:0000256" key="1">
    <source>
        <dbReference type="ARBA" id="ARBA00018672"/>
    </source>
</evidence>
<comment type="function">
    <text evidence="7">May play the central regulatory role in sporulation. It may be an element of the effector pathway responsible for the activation of sporulation genes in response to nutritional stress. Spo0A may act in concert with spo0H (a sigma factor) to control the expression of some genes that are critical to the sporulation process.</text>
</comment>
<organism evidence="12 13">
    <name type="scientific">Candidatus Clostridium stratigraminis</name>
    <dbReference type="NCBI Taxonomy" id="3381661"/>
    <lineage>
        <taxon>Bacteria</taxon>
        <taxon>Bacillati</taxon>
        <taxon>Bacillota</taxon>
        <taxon>Clostridia</taxon>
        <taxon>Eubacteriales</taxon>
        <taxon>Clostridiaceae</taxon>
        <taxon>Clostridium</taxon>
    </lineage>
</organism>
<evidence type="ECO:0000313" key="13">
    <source>
        <dbReference type="Proteomes" id="UP001623591"/>
    </source>
</evidence>
<dbReference type="SMART" id="SM00862">
    <property type="entry name" value="Trans_reg_C"/>
    <property type="match status" value="1"/>
</dbReference>
<evidence type="ECO:0000313" key="12">
    <source>
        <dbReference type="EMBL" id="MFL0247250.1"/>
    </source>
</evidence>
<dbReference type="Pfam" id="PF00486">
    <property type="entry name" value="Trans_reg_C"/>
    <property type="match status" value="1"/>
</dbReference>
<name>A0ABW8T6I1_9CLOT</name>
<feature type="domain" description="OmpR/PhoB-type" evidence="11">
    <location>
        <begin position="132"/>
        <end position="230"/>
    </location>
</feature>
<dbReference type="RefSeq" id="WP_406765635.1">
    <property type="nucleotide sequence ID" value="NZ_JBJHZZ010000005.1"/>
</dbReference>
<dbReference type="SMART" id="SM00448">
    <property type="entry name" value="REC"/>
    <property type="match status" value="1"/>
</dbReference>
<dbReference type="EMBL" id="JBJHZZ010000005">
    <property type="protein sequence ID" value="MFL0247250.1"/>
    <property type="molecule type" value="Genomic_DNA"/>
</dbReference>
<dbReference type="Gene3D" id="3.40.50.2300">
    <property type="match status" value="1"/>
</dbReference>
<protein>
    <recommendedName>
        <fullName evidence="1">Stage 0 sporulation protein A homolog</fullName>
    </recommendedName>
</protein>
<dbReference type="CDD" id="cd17574">
    <property type="entry name" value="REC_OmpR"/>
    <property type="match status" value="1"/>
</dbReference>
<keyword evidence="4" id="KW-0805">Transcription regulation</keyword>
<evidence type="ECO:0000259" key="10">
    <source>
        <dbReference type="PROSITE" id="PS50110"/>
    </source>
</evidence>
<keyword evidence="2 8" id="KW-0597">Phosphoprotein</keyword>
<proteinExistence type="predicted"/>
<dbReference type="InterPro" id="IPR001867">
    <property type="entry name" value="OmpR/PhoB-type_DNA-bd"/>
</dbReference>
<evidence type="ECO:0000256" key="5">
    <source>
        <dbReference type="ARBA" id="ARBA00023125"/>
    </source>
</evidence>
<dbReference type="PANTHER" id="PTHR48111:SF40">
    <property type="entry name" value="PHOSPHATE REGULON TRANSCRIPTIONAL REGULATORY PROTEIN PHOB"/>
    <property type="match status" value="1"/>
</dbReference>
<feature type="modified residue" description="4-aspartylphosphate" evidence="8">
    <location>
        <position position="54"/>
    </location>
</feature>